<feature type="domain" description="Protein kinase" evidence="6">
    <location>
        <begin position="94"/>
        <end position="370"/>
    </location>
</feature>
<dbReference type="GO" id="GO:0016301">
    <property type="term" value="F:kinase activity"/>
    <property type="evidence" value="ECO:0007669"/>
    <property type="project" value="UniProtKB-KW"/>
</dbReference>
<sequence length="1178" mass="127028">MLPTRVASAIPLGRGECGLSRGAIIFSCSSDHGPSSRHTTYVTHRPAEPDRAPSTSLSSVMRAARDRLLDRLDALPHAADEPAPAAWQEHEERYQFGAPFAAGGLGVIRRAYDRRLRRVVAVKELRSGDPAAARRFELEAAITARLEHPAIVPLYDVGRSADGEPYYCMKLVDGDSLEQLLGEQTTLAGRLVLLEHLLTVADAIAYAHDHGVIHRDLKPSNILVGAHGETVVIDWGLAKDTRGEVSAELVASQQTEAPEDATLTDAGTIVGTPRYMPPEQARGEKVDARSDVFSLGAVLFHLLVGRPPFAGLERQAVLHRLADDALEDPRPLAAAAPLELLAVVQKAMSPRPGDRYPGAQAFAADLRRFLTGRLVDAHHYRTDELLRLWLRRHSGAATVAALALITLAATTLMYLRAVGEQRDRAELARAESERRATGAALAQARAALGEDLVESLALLRPLDLAAPADLRSARLIALAAAARGAPDRVLRGHVRSVGHLAALADGGLVSIDGGGAVWRWNFGTGSGRQIVDLASHSGTVIAAAEAPVWAALADERALVFRGDEPPEPIELAPLGQINFSNRTHRWELSRGGETLAALQTINRVEGREFASAYLWDLRQQPARRVEPALAGVYDVVMSPDGQTLALFDLLHGSLLQRDGATTLLPELGGWRRFSPKGDLLVGSSGSLDLASGTRREHEGRLLAVTPDDRALVLRPSGRTWASPEDQRLALIDLRTGTEVWETDLQPSRELRGSLWEQGGGLVTTPRGDRFALRYQHNWILGSMTTGKVLRILEVGDATRATFLADGSFVAVHHHDLWLWDPEPLSGPIGSTWIAAAPDGQHILVTARDDEPLHVLARADASTRPLGCPVDPEAWKRRAWLTAVVLDERGRVLARTAEGGACLQDETGATRTLAVDGTITTVALSRRSESFAVGLEDGRVLLYGRADAPLSQWQLVGPLERLWALTGGADLIAATREGQVFALRSGLAAPLSLGTLREPQEVSAIAVASHPTSATAVLGLPRADRLLFYAGGEITSRPAVLLKPNLAYSPSGARAAITLADRRLLVVTGADDPGREIALPEGHDIDPWPARLSGTRALQFVDEDTIEAFSDSSWRVRVDLELGEAFVIEHETSLGSLGLGLRAPDAAELLRELGARYEVIDPVPRDRLEFAAWLAARTR</sequence>
<reference evidence="7 8" key="1">
    <citation type="submission" date="2022-11" db="EMBL/GenBank/DDBJ databases">
        <title>Minimal conservation of predation-associated metabolite biosynthetic gene clusters underscores biosynthetic potential of Myxococcota including descriptions for ten novel species: Archangium lansinium sp. nov., Myxococcus landrumus sp. nov., Nannocystis bai.</title>
        <authorList>
            <person name="Ahearne A."/>
            <person name="Stevens C."/>
            <person name="Dowd S."/>
        </authorList>
    </citation>
    <scope>NUCLEOTIDE SEQUENCE [LARGE SCALE GENOMIC DNA]</scope>
    <source>
        <strain evidence="7 8">BB15-2</strain>
    </source>
</reference>
<keyword evidence="4" id="KW-0067">ATP-binding</keyword>
<dbReference type="PROSITE" id="PS50011">
    <property type="entry name" value="PROTEIN_KINASE_DOM"/>
    <property type="match status" value="1"/>
</dbReference>
<dbReference type="InterPro" id="IPR011009">
    <property type="entry name" value="Kinase-like_dom_sf"/>
</dbReference>
<dbReference type="SUPFAM" id="SSF82171">
    <property type="entry name" value="DPP6 N-terminal domain-like"/>
    <property type="match status" value="1"/>
</dbReference>
<dbReference type="Pfam" id="PF00069">
    <property type="entry name" value="Pkinase"/>
    <property type="match status" value="1"/>
</dbReference>
<keyword evidence="3 7" id="KW-0418">Kinase</keyword>
<dbReference type="PANTHER" id="PTHR43289:SF6">
    <property type="entry name" value="SERINE_THREONINE-PROTEIN KINASE NEKL-3"/>
    <property type="match status" value="1"/>
</dbReference>
<feature type="compositionally biased region" description="Polar residues" evidence="5">
    <location>
        <begin position="33"/>
        <end position="42"/>
    </location>
</feature>
<proteinExistence type="predicted"/>
<protein>
    <submittedName>
        <fullName evidence="7">Serine/threonine-protein kinase</fullName>
    </submittedName>
</protein>
<evidence type="ECO:0000256" key="1">
    <source>
        <dbReference type="ARBA" id="ARBA00022679"/>
    </source>
</evidence>
<comment type="caution">
    <text evidence="7">The sequence shown here is derived from an EMBL/GenBank/DDBJ whole genome shotgun (WGS) entry which is preliminary data.</text>
</comment>
<dbReference type="Proteomes" id="UP001221686">
    <property type="component" value="Unassembled WGS sequence"/>
</dbReference>
<dbReference type="Gene3D" id="3.30.200.20">
    <property type="entry name" value="Phosphorylase Kinase, domain 1"/>
    <property type="match status" value="1"/>
</dbReference>
<evidence type="ECO:0000256" key="3">
    <source>
        <dbReference type="ARBA" id="ARBA00022777"/>
    </source>
</evidence>
<evidence type="ECO:0000256" key="4">
    <source>
        <dbReference type="ARBA" id="ARBA00022840"/>
    </source>
</evidence>
<organism evidence="7 8">
    <name type="scientific">Nannocystis bainbridge</name>
    <dbReference type="NCBI Taxonomy" id="2995303"/>
    <lineage>
        <taxon>Bacteria</taxon>
        <taxon>Pseudomonadati</taxon>
        <taxon>Myxococcota</taxon>
        <taxon>Polyangia</taxon>
        <taxon>Nannocystales</taxon>
        <taxon>Nannocystaceae</taxon>
        <taxon>Nannocystis</taxon>
    </lineage>
</organism>
<dbReference type="Gene3D" id="2.130.10.10">
    <property type="entry name" value="YVTN repeat-like/Quinoprotein amine dehydrogenase"/>
    <property type="match status" value="2"/>
</dbReference>
<name>A0ABT5DV84_9BACT</name>
<dbReference type="Gene3D" id="1.10.510.10">
    <property type="entry name" value="Transferase(Phosphotransferase) domain 1"/>
    <property type="match status" value="1"/>
</dbReference>
<dbReference type="RefSeq" id="WP_272086032.1">
    <property type="nucleotide sequence ID" value="NZ_JAQNDL010000001.1"/>
</dbReference>
<dbReference type="PANTHER" id="PTHR43289">
    <property type="entry name" value="MITOGEN-ACTIVATED PROTEIN KINASE KINASE KINASE 20-RELATED"/>
    <property type="match status" value="1"/>
</dbReference>
<evidence type="ECO:0000313" key="8">
    <source>
        <dbReference type="Proteomes" id="UP001221686"/>
    </source>
</evidence>
<dbReference type="PROSITE" id="PS00108">
    <property type="entry name" value="PROTEIN_KINASE_ST"/>
    <property type="match status" value="1"/>
</dbReference>
<dbReference type="EMBL" id="JAQNDL010000001">
    <property type="protein sequence ID" value="MDC0717548.1"/>
    <property type="molecule type" value="Genomic_DNA"/>
</dbReference>
<evidence type="ECO:0000259" key="6">
    <source>
        <dbReference type="PROSITE" id="PS50011"/>
    </source>
</evidence>
<dbReference type="SUPFAM" id="SSF56112">
    <property type="entry name" value="Protein kinase-like (PK-like)"/>
    <property type="match status" value="1"/>
</dbReference>
<keyword evidence="8" id="KW-1185">Reference proteome</keyword>
<dbReference type="CDD" id="cd14014">
    <property type="entry name" value="STKc_PknB_like"/>
    <property type="match status" value="1"/>
</dbReference>
<dbReference type="InterPro" id="IPR000719">
    <property type="entry name" value="Prot_kinase_dom"/>
</dbReference>
<evidence type="ECO:0000313" key="7">
    <source>
        <dbReference type="EMBL" id="MDC0717548.1"/>
    </source>
</evidence>
<evidence type="ECO:0000256" key="5">
    <source>
        <dbReference type="SAM" id="MobiDB-lite"/>
    </source>
</evidence>
<evidence type="ECO:0000256" key="2">
    <source>
        <dbReference type="ARBA" id="ARBA00022741"/>
    </source>
</evidence>
<dbReference type="SUPFAM" id="SSF63829">
    <property type="entry name" value="Calcium-dependent phosphotriesterase"/>
    <property type="match status" value="1"/>
</dbReference>
<dbReference type="InterPro" id="IPR008271">
    <property type="entry name" value="Ser/Thr_kinase_AS"/>
</dbReference>
<keyword evidence="1" id="KW-0808">Transferase</keyword>
<dbReference type="InterPro" id="IPR015943">
    <property type="entry name" value="WD40/YVTN_repeat-like_dom_sf"/>
</dbReference>
<feature type="region of interest" description="Disordered" evidence="5">
    <location>
        <begin position="33"/>
        <end position="58"/>
    </location>
</feature>
<accession>A0ABT5DV84</accession>
<dbReference type="SMART" id="SM00220">
    <property type="entry name" value="S_TKc"/>
    <property type="match status" value="1"/>
</dbReference>
<gene>
    <name evidence="7" type="ORF">POL25_11625</name>
</gene>
<keyword evidence="2" id="KW-0547">Nucleotide-binding</keyword>